<dbReference type="Proteomes" id="UP000554726">
    <property type="component" value="Unassembled WGS sequence"/>
</dbReference>
<keyword evidence="1" id="KW-0472">Membrane</keyword>
<keyword evidence="1" id="KW-1133">Transmembrane helix</keyword>
<gene>
    <name evidence="2" type="ORF">FHR60_000480</name>
</gene>
<proteinExistence type="predicted"/>
<keyword evidence="3" id="KW-1185">Reference proteome</keyword>
<keyword evidence="1" id="KW-0812">Transmembrane</keyword>
<reference evidence="2 3" key="1">
    <citation type="submission" date="2020-08" db="EMBL/GenBank/DDBJ databases">
        <title>Studying the diversity of plant-associated saprophytic bacteria and their role in host health and plant-pathogen interactions.</title>
        <authorList>
            <person name="Potnis N."/>
        </authorList>
    </citation>
    <scope>NUCLEOTIDE SEQUENCE [LARGE SCALE GENOMIC DNA]</scope>
    <source>
        <strain evidence="2 3">F16</strain>
    </source>
</reference>
<feature type="transmembrane region" description="Helical" evidence="1">
    <location>
        <begin position="62"/>
        <end position="84"/>
    </location>
</feature>
<organism evidence="2 3">
    <name type="scientific">Xanthomonas cannabis</name>
    <dbReference type="NCBI Taxonomy" id="1885674"/>
    <lineage>
        <taxon>Bacteria</taxon>
        <taxon>Pseudomonadati</taxon>
        <taxon>Pseudomonadota</taxon>
        <taxon>Gammaproteobacteria</taxon>
        <taxon>Lysobacterales</taxon>
        <taxon>Lysobacteraceae</taxon>
        <taxon>Xanthomonas</taxon>
    </lineage>
</organism>
<comment type="caution">
    <text evidence="2">The sequence shown here is derived from an EMBL/GenBank/DDBJ whole genome shotgun (WGS) entry which is preliminary data.</text>
</comment>
<sequence length="156" mass="17803">MGPNPHNEPTVEVNDSEVGQLNVAGRIEQHFHAETTASSPPSLSTMQLAYRTSEEALRQARLWSAACELPWMALTACVWIALPHQIPPRSTALENFIFMLVFAFIPFATRACMPDYLKVKRAQWKHVVDVEAQCMKDLHHQIVREQARLRVLTRTR</sequence>
<evidence type="ECO:0000313" key="2">
    <source>
        <dbReference type="EMBL" id="MBB4591857.1"/>
    </source>
</evidence>
<dbReference type="RefSeq" id="WP_184438683.1">
    <property type="nucleotide sequence ID" value="NZ_JACHNS010000001.1"/>
</dbReference>
<evidence type="ECO:0008006" key="4">
    <source>
        <dbReference type="Google" id="ProtNLM"/>
    </source>
</evidence>
<dbReference type="EMBL" id="JACHNS010000001">
    <property type="protein sequence ID" value="MBB4591857.1"/>
    <property type="molecule type" value="Genomic_DNA"/>
</dbReference>
<evidence type="ECO:0000313" key="3">
    <source>
        <dbReference type="Proteomes" id="UP000554726"/>
    </source>
</evidence>
<name>A0ABR6JI36_9XANT</name>
<feature type="transmembrane region" description="Helical" evidence="1">
    <location>
        <begin position="96"/>
        <end position="113"/>
    </location>
</feature>
<accession>A0ABR6JI36</accession>
<evidence type="ECO:0000256" key="1">
    <source>
        <dbReference type="SAM" id="Phobius"/>
    </source>
</evidence>
<protein>
    <recommendedName>
        <fullName evidence="4">Transmembrane protein</fullName>
    </recommendedName>
</protein>